<sequence length="74" mass="8365">MAASRLCWVHATILPLVWGKSEKATNWGIYVFFPDPVLPTMTITWFSLKAIKNSYICANTGSLFRVSRIFLAGR</sequence>
<evidence type="ECO:0000313" key="2">
    <source>
        <dbReference type="EMBL" id="KAJ2936120.1"/>
    </source>
</evidence>
<reference evidence="2" key="1">
    <citation type="submission" date="2022-06" db="EMBL/GenBank/DDBJ databases">
        <title>Genome Sequence of Candolleomyces eurysporus.</title>
        <authorList>
            <person name="Buettner E."/>
        </authorList>
    </citation>
    <scope>NUCLEOTIDE SEQUENCE</scope>
    <source>
        <strain evidence="2">VTCC 930004</strain>
    </source>
</reference>
<feature type="chain" id="PRO_5040824712" description="Secreted protein" evidence="1">
    <location>
        <begin position="20"/>
        <end position="74"/>
    </location>
</feature>
<protein>
    <recommendedName>
        <fullName evidence="4">Secreted protein</fullName>
    </recommendedName>
</protein>
<dbReference type="AlphaFoldDB" id="A0A9W8JK15"/>
<name>A0A9W8JK15_9AGAR</name>
<feature type="non-terminal residue" evidence="2">
    <location>
        <position position="1"/>
    </location>
</feature>
<proteinExistence type="predicted"/>
<dbReference type="Proteomes" id="UP001140091">
    <property type="component" value="Unassembled WGS sequence"/>
</dbReference>
<evidence type="ECO:0000313" key="3">
    <source>
        <dbReference type="Proteomes" id="UP001140091"/>
    </source>
</evidence>
<keyword evidence="1" id="KW-0732">Signal</keyword>
<accession>A0A9W8JK15</accession>
<keyword evidence="3" id="KW-1185">Reference proteome</keyword>
<evidence type="ECO:0000256" key="1">
    <source>
        <dbReference type="SAM" id="SignalP"/>
    </source>
</evidence>
<comment type="caution">
    <text evidence="2">The sequence shown here is derived from an EMBL/GenBank/DDBJ whole genome shotgun (WGS) entry which is preliminary data.</text>
</comment>
<evidence type="ECO:0008006" key="4">
    <source>
        <dbReference type="Google" id="ProtNLM"/>
    </source>
</evidence>
<organism evidence="2 3">
    <name type="scientific">Candolleomyces eurysporus</name>
    <dbReference type="NCBI Taxonomy" id="2828524"/>
    <lineage>
        <taxon>Eukaryota</taxon>
        <taxon>Fungi</taxon>
        <taxon>Dikarya</taxon>
        <taxon>Basidiomycota</taxon>
        <taxon>Agaricomycotina</taxon>
        <taxon>Agaricomycetes</taxon>
        <taxon>Agaricomycetidae</taxon>
        <taxon>Agaricales</taxon>
        <taxon>Agaricineae</taxon>
        <taxon>Psathyrellaceae</taxon>
        <taxon>Candolleomyces</taxon>
    </lineage>
</organism>
<gene>
    <name evidence="2" type="ORF">H1R20_g974</name>
</gene>
<dbReference type="EMBL" id="JANBPK010000170">
    <property type="protein sequence ID" value="KAJ2936120.1"/>
    <property type="molecule type" value="Genomic_DNA"/>
</dbReference>
<feature type="signal peptide" evidence="1">
    <location>
        <begin position="1"/>
        <end position="19"/>
    </location>
</feature>